<evidence type="ECO:0000313" key="3">
    <source>
        <dbReference type="Proteomes" id="UP000499080"/>
    </source>
</evidence>
<comment type="caution">
    <text evidence="2">The sequence shown here is derived from an EMBL/GenBank/DDBJ whole genome shotgun (WGS) entry which is preliminary data.</text>
</comment>
<dbReference type="AlphaFoldDB" id="A0A4Y2RJP6"/>
<proteinExistence type="predicted"/>
<dbReference type="EMBL" id="BGPR01017358">
    <property type="protein sequence ID" value="GBN75871.1"/>
    <property type="molecule type" value="Genomic_DNA"/>
</dbReference>
<name>A0A4Y2RJP6_ARAVE</name>
<feature type="region of interest" description="Disordered" evidence="1">
    <location>
        <begin position="31"/>
        <end position="53"/>
    </location>
</feature>
<keyword evidence="3" id="KW-1185">Reference proteome</keyword>
<accession>A0A4Y2RJP6</accession>
<evidence type="ECO:0000313" key="2">
    <source>
        <dbReference type="EMBL" id="GBN75871.1"/>
    </source>
</evidence>
<sequence length="114" mass="13003">MGRRMTLVDTENQQSIRSCQDPIGYGTFVQVQQAPEPPPPKRPEQTQIPPEDPSEQFFRYLRINATEATDWRQCANKEQSCLQKPPNWRHLKTAKSVAEVALAALKNRQIGVNT</sequence>
<gene>
    <name evidence="2" type="ORF">AVEN_77895_1</name>
</gene>
<reference evidence="2 3" key="1">
    <citation type="journal article" date="2019" name="Sci. Rep.">
        <title>Orb-weaving spider Araneus ventricosus genome elucidates the spidroin gene catalogue.</title>
        <authorList>
            <person name="Kono N."/>
            <person name="Nakamura H."/>
            <person name="Ohtoshi R."/>
            <person name="Moran D.A.P."/>
            <person name="Shinohara A."/>
            <person name="Yoshida Y."/>
            <person name="Fujiwara M."/>
            <person name="Mori M."/>
            <person name="Tomita M."/>
            <person name="Arakawa K."/>
        </authorList>
    </citation>
    <scope>NUCLEOTIDE SEQUENCE [LARGE SCALE GENOMIC DNA]</scope>
</reference>
<organism evidence="2 3">
    <name type="scientific">Araneus ventricosus</name>
    <name type="common">Orbweaver spider</name>
    <name type="synonym">Epeira ventricosa</name>
    <dbReference type="NCBI Taxonomy" id="182803"/>
    <lineage>
        <taxon>Eukaryota</taxon>
        <taxon>Metazoa</taxon>
        <taxon>Ecdysozoa</taxon>
        <taxon>Arthropoda</taxon>
        <taxon>Chelicerata</taxon>
        <taxon>Arachnida</taxon>
        <taxon>Araneae</taxon>
        <taxon>Araneomorphae</taxon>
        <taxon>Entelegynae</taxon>
        <taxon>Araneoidea</taxon>
        <taxon>Araneidae</taxon>
        <taxon>Araneus</taxon>
    </lineage>
</organism>
<protein>
    <submittedName>
        <fullName evidence="2">Uncharacterized protein</fullName>
    </submittedName>
</protein>
<dbReference type="Proteomes" id="UP000499080">
    <property type="component" value="Unassembled WGS sequence"/>
</dbReference>
<evidence type="ECO:0000256" key="1">
    <source>
        <dbReference type="SAM" id="MobiDB-lite"/>
    </source>
</evidence>